<dbReference type="Proteomes" id="UP000276133">
    <property type="component" value="Unassembled WGS sequence"/>
</dbReference>
<comment type="caution">
    <text evidence="2">The sequence shown here is derived from an EMBL/GenBank/DDBJ whole genome shotgun (WGS) entry which is preliminary data.</text>
</comment>
<gene>
    <name evidence="2" type="ORF">BpHYR1_002811</name>
</gene>
<keyword evidence="1" id="KW-0812">Transmembrane</keyword>
<organism evidence="2 3">
    <name type="scientific">Brachionus plicatilis</name>
    <name type="common">Marine rotifer</name>
    <name type="synonym">Brachionus muelleri</name>
    <dbReference type="NCBI Taxonomy" id="10195"/>
    <lineage>
        <taxon>Eukaryota</taxon>
        <taxon>Metazoa</taxon>
        <taxon>Spiralia</taxon>
        <taxon>Gnathifera</taxon>
        <taxon>Rotifera</taxon>
        <taxon>Eurotatoria</taxon>
        <taxon>Monogononta</taxon>
        <taxon>Pseudotrocha</taxon>
        <taxon>Ploima</taxon>
        <taxon>Brachionidae</taxon>
        <taxon>Brachionus</taxon>
    </lineage>
</organism>
<name>A0A3M7PR61_BRAPC</name>
<feature type="transmembrane region" description="Helical" evidence="1">
    <location>
        <begin position="162"/>
        <end position="179"/>
    </location>
</feature>
<dbReference type="AlphaFoldDB" id="A0A3M7PR61"/>
<keyword evidence="1" id="KW-0472">Membrane</keyword>
<feature type="transmembrane region" description="Helical" evidence="1">
    <location>
        <begin position="31"/>
        <end position="49"/>
    </location>
</feature>
<reference evidence="2 3" key="1">
    <citation type="journal article" date="2018" name="Sci. Rep.">
        <title>Genomic signatures of local adaptation to the degree of environmental predictability in rotifers.</title>
        <authorList>
            <person name="Franch-Gras L."/>
            <person name="Hahn C."/>
            <person name="Garcia-Roger E.M."/>
            <person name="Carmona M.J."/>
            <person name="Serra M."/>
            <person name="Gomez A."/>
        </authorList>
    </citation>
    <scope>NUCLEOTIDE SEQUENCE [LARGE SCALE GENOMIC DNA]</scope>
    <source>
        <strain evidence="2">HYR1</strain>
    </source>
</reference>
<keyword evidence="3" id="KW-1185">Reference proteome</keyword>
<evidence type="ECO:0000256" key="1">
    <source>
        <dbReference type="SAM" id="Phobius"/>
    </source>
</evidence>
<dbReference type="EMBL" id="REGN01009445">
    <property type="protein sequence ID" value="RNA01148.1"/>
    <property type="molecule type" value="Genomic_DNA"/>
</dbReference>
<accession>A0A3M7PR61</accession>
<proteinExistence type="predicted"/>
<feature type="transmembrane region" description="Helical" evidence="1">
    <location>
        <begin position="96"/>
        <end position="116"/>
    </location>
</feature>
<keyword evidence="1" id="KW-1133">Transmembrane helix</keyword>
<evidence type="ECO:0000313" key="3">
    <source>
        <dbReference type="Proteomes" id="UP000276133"/>
    </source>
</evidence>
<evidence type="ECO:0000313" key="2">
    <source>
        <dbReference type="EMBL" id="RNA01148.1"/>
    </source>
</evidence>
<protein>
    <submittedName>
        <fullName evidence="2">Uncharacterized protein</fullName>
    </submittedName>
</protein>
<sequence length="192" mass="22473">MPSKPHLITKRLLLIKGIIVEFFLQESSNGVLIFIVFKYTIYLLCFIFYSNNLSASNINFTQYLSLVGTDQKTFRLSNQKHNRGWNNADLKSNNDLITLLIKLNLLSVLTCLRILLKYCTKNVRKYINFVFLAVTSSGPYKIGINEYLLFLSYYFPSKKIRLAKKLVCVVYILNLNFFYDHYPLIYFTSINK</sequence>